<feature type="transmembrane region" description="Helical" evidence="1">
    <location>
        <begin position="403"/>
        <end position="425"/>
    </location>
</feature>
<dbReference type="Gene3D" id="2.60.40.10">
    <property type="entry name" value="Immunoglobulins"/>
    <property type="match status" value="1"/>
</dbReference>
<sequence>MTLCKKIIVLVTIFYVSQIVSQQETYKIFNTENGLSNTNILKITQDNIGYLWLGTDSGLIRFDGDDFTRVNSKKITSLLFKNQKLFVGTTKGLIVKEGNQEVFYESKKVFNVIIKGTDVFVATNQGICHLKNKKLIPIQINTKLDFSIIYDIVYLNNSFFIASNNGLHQIDDLIQPKKITLLTNDVFIDLEIDGEKLLAASNNKVICLNDNKIQPIKTIQNIYNISIIENELWVSSINNGIEIFSLPNFKFLQKINKYNTLKTDHINYVFNDNQNTKWIGTNQGLYQQKKYNINNRNSKPNLHLESVKVNFKEVNYISKENINLNLNSNENSISIVYKTVNLLKPKNILYRYKINNTFSNWSKNNSLQLANLDYGSYTLELQSKIDGVKSDIKKINFTINTPFYYNVYFIISAFILFVFISYVLVDLNIKSIKKKNSKKLNELELKNSLLTLKQKALQLQMNPHFIFNVLNGIKALGNSGKTKELNNSINHFSSLLRSILNSSMKDKITLKEEIEALKNYLELEQKMSSKKISYSIKTSLNNIDEEEILVPTMLIQPFAENAIHHAFINKELGNIEISFTIKKNILYCSIKDDGIGFNTSINNKKETNHKSAALKITKERINNIYKYSDFNISEVKEGDIITGTNVSFKIPLETDF</sequence>
<dbReference type="Gene3D" id="2.130.10.10">
    <property type="entry name" value="YVTN repeat-like/Quinoprotein amine dehydrogenase"/>
    <property type="match status" value="1"/>
</dbReference>
<comment type="caution">
    <text evidence="3">The sequence shown here is derived from an EMBL/GenBank/DDBJ whole genome shotgun (WGS) entry which is preliminary data.</text>
</comment>
<dbReference type="InterPro" id="IPR050640">
    <property type="entry name" value="Bact_2-comp_sensor_kinase"/>
</dbReference>
<keyword evidence="3" id="KW-0418">Kinase</keyword>
<dbReference type="InterPro" id="IPR011110">
    <property type="entry name" value="Reg_prop"/>
</dbReference>
<keyword evidence="3" id="KW-0808">Transferase</keyword>
<feature type="domain" description="Signal transduction histidine kinase internal region" evidence="2">
    <location>
        <begin position="454"/>
        <end position="527"/>
    </location>
</feature>
<evidence type="ECO:0000256" key="1">
    <source>
        <dbReference type="SAM" id="Phobius"/>
    </source>
</evidence>
<accession>A0ABV8RAM8</accession>
<dbReference type="InterPro" id="IPR015943">
    <property type="entry name" value="WD40/YVTN_repeat-like_dom_sf"/>
</dbReference>
<organism evidence="3 4">
    <name type="scientific">Polaribacter marinivivus</name>
    <dbReference type="NCBI Taxonomy" id="1524260"/>
    <lineage>
        <taxon>Bacteria</taxon>
        <taxon>Pseudomonadati</taxon>
        <taxon>Bacteroidota</taxon>
        <taxon>Flavobacteriia</taxon>
        <taxon>Flavobacteriales</taxon>
        <taxon>Flavobacteriaceae</taxon>
    </lineage>
</organism>
<dbReference type="EMBL" id="JBHSCY010000002">
    <property type="protein sequence ID" value="MFC4269416.1"/>
    <property type="molecule type" value="Genomic_DNA"/>
</dbReference>
<dbReference type="GO" id="GO:0016301">
    <property type="term" value="F:kinase activity"/>
    <property type="evidence" value="ECO:0007669"/>
    <property type="project" value="UniProtKB-KW"/>
</dbReference>
<keyword evidence="4" id="KW-1185">Reference proteome</keyword>
<dbReference type="PANTHER" id="PTHR34220">
    <property type="entry name" value="SENSOR HISTIDINE KINASE YPDA"/>
    <property type="match status" value="1"/>
</dbReference>
<keyword evidence="1" id="KW-0472">Membrane</keyword>
<dbReference type="Gene3D" id="3.30.565.10">
    <property type="entry name" value="Histidine kinase-like ATPase, C-terminal domain"/>
    <property type="match status" value="1"/>
</dbReference>
<dbReference type="PANTHER" id="PTHR34220:SF7">
    <property type="entry name" value="SENSOR HISTIDINE KINASE YPDA"/>
    <property type="match status" value="1"/>
</dbReference>
<dbReference type="Pfam" id="PF07494">
    <property type="entry name" value="Reg_prop"/>
    <property type="match status" value="1"/>
</dbReference>
<keyword evidence="1" id="KW-1133">Transmembrane helix</keyword>
<dbReference type="Pfam" id="PF06580">
    <property type="entry name" value="His_kinase"/>
    <property type="match status" value="1"/>
</dbReference>
<dbReference type="SUPFAM" id="SSF55874">
    <property type="entry name" value="ATPase domain of HSP90 chaperone/DNA topoisomerase II/histidine kinase"/>
    <property type="match status" value="1"/>
</dbReference>
<dbReference type="InterPro" id="IPR036890">
    <property type="entry name" value="HATPase_C_sf"/>
</dbReference>
<keyword evidence="1" id="KW-0812">Transmembrane</keyword>
<evidence type="ECO:0000259" key="2">
    <source>
        <dbReference type="Pfam" id="PF06580"/>
    </source>
</evidence>
<dbReference type="InterPro" id="IPR036322">
    <property type="entry name" value="WD40_repeat_dom_sf"/>
</dbReference>
<gene>
    <name evidence="3" type="ORF">ACFOWD_10900</name>
</gene>
<evidence type="ECO:0000313" key="3">
    <source>
        <dbReference type="EMBL" id="MFC4269416.1"/>
    </source>
</evidence>
<dbReference type="InterPro" id="IPR010559">
    <property type="entry name" value="Sig_transdc_His_kin_internal"/>
</dbReference>
<name>A0ABV8RAM8_9FLAO</name>
<dbReference type="Proteomes" id="UP001595826">
    <property type="component" value="Unassembled WGS sequence"/>
</dbReference>
<evidence type="ECO:0000313" key="4">
    <source>
        <dbReference type="Proteomes" id="UP001595826"/>
    </source>
</evidence>
<dbReference type="SUPFAM" id="SSF50978">
    <property type="entry name" value="WD40 repeat-like"/>
    <property type="match status" value="1"/>
</dbReference>
<reference evidence="4" key="1">
    <citation type="journal article" date="2019" name="Int. J. Syst. Evol. Microbiol.">
        <title>The Global Catalogue of Microorganisms (GCM) 10K type strain sequencing project: providing services to taxonomists for standard genome sequencing and annotation.</title>
        <authorList>
            <consortium name="The Broad Institute Genomics Platform"/>
            <consortium name="The Broad Institute Genome Sequencing Center for Infectious Disease"/>
            <person name="Wu L."/>
            <person name="Ma J."/>
        </authorList>
    </citation>
    <scope>NUCLEOTIDE SEQUENCE [LARGE SCALE GENOMIC DNA]</scope>
    <source>
        <strain evidence="4">CECT 8655</strain>
    </source>
</reference>
<protein>
    <submittedName>
        <fullName evidence="3">Histidine kinase</fullName>
    </submittedName>
</protein>
<dbReference type="RefSeq" id="WP_377410498.1">
    <property type="nucleotide sequence ID" value="NZ_JBHSCY010000002.1"/>
</dbReference>
<proteinExistence type="predicted"/>
<dbReference type="InterPro" id="IPR013783">
    <property type="entry name" value="Ig-like_fold"/>
</dbReference>